<evidence type="ECO:0000313" key="1">
    <source>
        <dbReference type="EMBL" id="XBJ28442.1"/>
    </source>
</evidence>
<reference evidence="1" key="1">
    <citation type="submission" date="2024-05" db="EMBL/GenBank/DDBJ databases">
        <title>Campylobacter coli isolated from environmental waters in Slovenia.</title>
        <authorList>
            <person name="Zautner A.E."/>
            <person name="Bunk B."/>
            <person name="Riedel T."/>
            <person name="Sproeer C."/>
        </authorList>
    </citation>
    <scope>NUCLEOTIDE SEQUENCE</scope>
    <source>
        <strain evidence="1">CCS1377</strain>
    </source>
</reference>
<accession>A0AAU7E6X7</accession>
<proteinExistence type="predicted"/>
<protein>
    <submittedName>
        <fullName evidence="1">Uncharacterized protein</fullName>
    </submittedName>
</protein>
<sequence length="226" mass="26915">MTKKQFNEIKEQLKVWREERHLTYKNQRKGFLGNVFEEISEYFRAKDDLERIDALCDIAVFCFNVNNIKYSNYECFVRSNKVEFDDSEIILKINSIIIGRVKFNTDFVRIALDTLIALLYKKCEELKFDFYKCMEETIKEISSRTGKYDESIGKFVKDEGAYSIDEAIKEAVKKFEVLNNTTNCALLKENNNFWYIKCEDGYKGRYEEIAIKKWHKADYESCRVEK</sequence>
<gene>
    <name evidence="1" type="ORF">AAH949_04880</name>
</gene>
<organism evidence="1">
    <name type="scientific">Campylobacter sp. CCS1377</name>
    <dbReference type="NCBI Taxonomy" id="3158229"/>
    <lineage>
        <taxon>Bacteria</taxon>
        <taxon>Pseudomonadati</taxon>
        <taxon>Campylobacterota</taxon>
        <taxon>Epsilonproteobacteria</taxon>
        <taxon>Campylobacterales</taxon>
        <taxon>Campylobacteraceae</taxon>
        <taxon>Campylobacter</taxon>
    </lineage>
</organism>
<dbReference type="RefSeq" id="WP_348518073.1">
    <property type="nucleotide sequence ID" value="NZ_CP155620.1"/>
</dbReference>
<dbReference type="AlphaFoldDB" id="A0AAU7E6X7"/>
<dbReference type="EMBL" id="CP155620">
    <property type="protein sequence ID" value="XBJ28442.1"/>
    <property type="molecule type" value="Genomic_DNA"/>
</dbReference>
<name>A0AAU7E6X7_9BACT</name>